<dbReference type="Proteomes" id="UP000219573">
    <property type="component" value="Unassembled WGS sequence"/>
</dbReference>
<dbReference type="RefSeq" id="WP_097018320.1">
    <property type="nucleotide sequence ID" value="NZ_OBDZ01000017.1"/>
</dbReference>
<feature type="compositionally biased region" description="Basic and acidic residues" evidence="1">
    <location>
        <begin position="60"/>
        <end position="83"/>
    </location>
</feature>
<sequence length="239" mass="28583">MKLIRFILVFLILGLFLNIKVVEAISWQDDFKLNYLFQRELLIEDEVNLIIAHGQEFHQSPEEKIKEEQEENKEAENREIKEQEEGDTDSPVEDKVQDYGYKLKKDYRLKRSRIITMGVVSYLLFLLNGILYYLWKRSNSLKERRKHYFRRVLNYHCIVGIIGLLIVIFFHIVPQFHGLFLSPGWIMLFLYSLVILLGILKKYFKVKLDYKLFRVLHVIVSVIAILITVYHVLDKLYII</sequence>
<reference evidence="4" key="1">
    <citation type="submission" date="2017-09" db="EMBL/GenBank/DDBJ databases">
        <authorList>
            <person name="Varghese N."/>
            <person name="Submissions S."/>
        </authorList>
    </citation>
    <scope>NUCLEOTIDE SEQUENCE [LARGE SCALE GENOMIC DNA]</scope>
    <source>
        <strain evidence="4">MSL47</strain>
    </source>
</reference>
<evidence type="ECO:0000313" key="3">
    <source>
        <dbReference type="EMBL" id="SNY33451.1"/>
    </source>
</evidence>
<evidence type="ECO:0000256" key="1">
    <source>
        <dbReference type="SAM" id="MobiDB-lite"/>
    </source>
</evidence>
<keyword evidence="2" id="KW-1133">Transmembrane helix</keyword>
<feature type="region of interest" description="Disordered" evidence="1">
    <location>
        <begin position="60"/>
        <end position="94"/>
    </location>
</feature>
<name>A0A285HFF8_9FIRM</name>
<gene>
    <name evidence="3" type="ORF">SAMN06265827_11719</name>
</gene>
<feature type="transmembrane region" description="Helical" evidence="2">
    <location>
        <begin position="179"/>
        <end position="200"/>
    </location>
</feature>
<accession>A0A285HFF8</accession>
<protein>
    <submittedName>
        <fullName evidence="3">Uncharacterized protein</fullName>
    </submittedName>
</protein>
<keyword evidence="4" id="KW-1185">Reference proteome</keyword>
<feature type="transmembrane region" description="Helical" evidence="2">
    <location>
        <begin position="114"/>
        <end position="135"/>
    </location>
</feature>
<evidence type="ECO:0000256" key="2">
    <source>
        <dbReference type="SAM" id="Phobius"/>
    </source>
</evidence>
<organism evidence="3 4">
    <name type="scientific">Orenia metallireducens</name>
    <dbReference type="NCBI Taxonomy" id="1413210"/>
    <lineage>
        <taxon>Bacteria</taxon>
        <taxon>Bacillati</taxon>
        <taxon>Bacillota</taxon>
        <taxon>Clostridia</taxon>
        <taxon>Halanaerobiales</taxon>
        <taxon>Halobacteroidaceae</taxon>
        <taxon>Orenia</taxon>
    </lineage>
</organism>
<keyword evidence="2" id="KW-0472">Membrane</keyword>
<dbReference type="AlphaFoldDB" id="A0A285HFF8"/>
<dbReference type="EMBL" id="OBDZ01000017">
    <property type="protein sequence ID" value="SNY33451.1"/>
    <property type="molecule type" value="Genomic_DNA"/>
</dbReference>
<evidence type="ECO:0000313" key="4">
    <source>
        <dbReference type="Proteomes" id="UP000219573"/>
    </source>
</evidence>
<feature type="transmembrane region" description="Helical" evidence="2">
    <location>
        <begin position="212"/>
        <end position="233"/>
    </location>
</feature>
<feature type="transmembrane region" description="Helical" evidence="2">
    <location>
        <begin position="155"/>
        <end position="173"/>
    </location>
</feature>
<proteinExistence type="predicted"/>
<keyword evidence="2" id="KW-0812">Transmembrane</keyword>